<keyword evidence="11 16" id="KW-0239">DNA-directed DNA polymerase</keyword>
<dbReference type="SUPFAM" id="SSF53098">
    <property type="entry name" value="Ribonuclease H-like"/>
    <property type="match status" value="1"/>
</dbReference>
<dbReference type="NCBIfam" id="NF004397">
    <property type="entry name" value="PRK05755.1"/>
    <property type="match status" value="1"/>
</dbReference>
<keyword evidence="5 16" id="KW-0548">Nucleotidyltransferase</keyword>
<dbReference type="SMART" id="SM00474">
    <property type="entry name" value="35EXOc"/>
    <property type="match status" value="1"/>
</dbReference>
<dbReference type="InterPro" id="IPR008918">
    <property type="entry name" value="HhH2"/>
</dbReference>
<dbReference type="InterPro" id="IPR043502">
    <property type="entry name" value="DNA/RNA_pol_sf"/>
</dbReference>
<evidence type="ECO:0000256" key="10">
    <source>
        <dbReference type="ARBA" id="ARBA00022839"/>
    </source>
</evidence>
<comment type="similarity">
    <text evidence="1 16">Belongs to the DNA polymerase type-A family.</text>
</comment>
<dbReference type="Gene3D" id="1.10.150.20">
    <property type="entry name" value="5' to 3' exonuclease, C-terminal subdomain"/>
    <property type="match status" value="2"/>
</dbReference>
<proteinExistence type="inferred from homology"/>
<feature type="coiled-coil region" evidence="17">
    <location>
        <begin position="544"/>
        <end position="571"/>
    </location>
</feature>
<keyword evidence="17" id="KW-0175">Coiled coil</keyword>
<evidence type="ECO:0000256" key="16">
    <source>
        <dbReference type="RuleBase" id="RU004460"/>
    </source>
</evidence>
<dbReference type="SUPFAM" id="SSF56672">
    <property type="entry name" value="DNA/RNA polymerases"/>
    <property type="match status" value="1"/>
</dbReference>
<dbReference type="GO" id="GO:0003887">
    <property type="term" value="F:DNA-directed DNA polymerase activity"/>
    <property type="evidence" value="ECO:0007669"/>
    <property type="project" value="UniProtKB-UniRule"/>
</dbReference>
<dbReference type="InterPro" id="IPR036397">
    <property type="entry name" value="RNaseH_sf"/>
</dbReference>
<dbReference type="KEGG" id="asx:CDL62_07960"/>
<evidence type="ECO:0000313" key="22">
    <source>
        <dbReference type="Proteomes" id="UP000191055"/>
    </source>
</evidence>
<dbReference type="AlphaFoldDB" id="A0A1T5E909"/>
<dbReference type="InterPro" id="IPR002298">
    <property type="entry name" value="DNA_polymerase_A"/>
</dbReference>
<keyword evidence="6 16" id="KW-0235">DNA replication</keyword>
<comment type="function">
    <text evidence="16">In addition to polymerase activity, this DNA polymerase exhibits 3'-5' and 5'-3' exonuclease activity.</text>
</comment>
<dbReference type="GO" id="GO:0006261">
    <property type="term" value="P:DNA-templated DNA replication"/>
    <property type="evidence" value="ECO:0007669"/>
    <property type="project" value="UniProtKB-UniRule"/>
</dbReference>
<dbReference type="CDD" id="cd09898">
    <property type="entry name" value="H3TH_53EXO"/>
    <property type="match status" value="1"/>
</dbReference>
<organism evidence="21 22">
    <name type="scientific">Alkalitalea saponilacus</name>
    <dbReference type="NCBI Taxonomy" id="889453"/>
    <lineage>
        <taxon>Bacteria</taxon>
        <taxon>Pseudomonadati</taxon>
        <taxon>Bacteroidota</taxon>
        <taxon>Bacteroidia</taxon>
        <taxon>Marinilabiliales</taxon>
        <taxon>Marinilabiliaceae</taxon>
        <taxon>Alkalitalea</taxon>
    </lineage>
</organism>
<evidence type="ECO:0000256" key="3">
    <source>
        <dbReference type="ARBA" id="ARBA00020311"/>
    </source>
</evidence>
<protein>
    <recommendedName>
        <fullName evidence="3 15">DNA polymerase I</fullName>
        <ecNumber evidence="2 15">2.7.7.7</ecNumber>
    </recommendedName>
</protein>
<dbReference type="GO" id="GO:0008408">
    <property type="term" value="F:3'-5' exonuclease activity"/>
    <property type="evidence" value="ECO:0007669"/>
    <property type="project" value="UniProtKB-UniRule"/>
</dbReference>
<dbReference type="CDD" id="cd06139">
    <property type="entry name" value="DNA_polA_I_Ecoli_like_exo"/>
    <property type="match status" value="1"/>
</dbReference>
<dbReference type="Gene3D" id="3.30.70.370">
    <property type="match status" value="1"/>
</dbReference>
<dbReference type="Gene3D" id="1.20.1060.10">
    <property type="entry name" value="Taq DNA Polymerase, Chain T, domain 4"/>
    <property type="match status" value="1"/>
</dbReference>
<evidence type="ECO:0000256" key="17">
    <source>
        <dbReference type="SAM" id="Coils"/>
    </source>
</evidence>
<evidence type="ECO:0000256" key="14">
    <source>
        <dbReference type="ARBA" id="ARBA00049244"/>
    </source>
</evidence>
<keyword evidence="12 16" id="KW-0238">DNA-binding</keyword>
<dbReference type="SMART" id="SM00475">
    <property type="entry name" value="53EXOc"/>
    <property type="match status" value="1"/>
</dbReference>
<name>A0A1T5E909_9BACT</name>
<dbReference type="CDD" id="cd09859">
    <property type="entry name" value="PIN_53EXO"/>
    <property type="match status" value="1"/>
</dbReference>
<dbReference type="SMART" id="SM00279">
    <property type="entry name" value="HhH2"/>
    <property type="match status" value="1"/>
</dbReference>
<dbReference type="SUPFAM" id="SSF88723">
    <property type="entry name" value="PIN domain-like"/>
    <property type="match status" value="1"/>
</dbReference>
<dbReference type="SUPFAM" id="SSF47807">
    <property type="entry name" value="5' to 3' exonuclease, C-terminal subdomain"/>
    <property type="match status" value="1"/>
</dbReference>
<evidence type="ECO:0000256" key="7">
    <source>
        <dbReference type="ARBA" id="ARBA00022722"/>
    </source>
</evidence>
<dbReference type="InterPro" id="IPR020046">
    <property type="entry name" value="5-3_exonucl_a-hlix_arch_N"/>
</dbReference>
<dbReference type="STRING" id="889453.SAMN03080601_01239"/>
<keyword evidence="22" id="KW-1185">Reference proteome</keyword>
<keyword evidence="10 16" id="KW-0269">Exonuclease</keyword>
<dbReference type="Pfam" id="PF02739">
    <property type="entry name" value="5_3_exonuc_N"/>
    <property type="match status" value="1"/>
</dbReference>
<gene>
    <name evidence="16" type="primary">polA</name>
    <name evidence="21" type="ORF">SAMN03080601_01239</name>
</gene>
<keyword evidence="4 16" id="KW-0808">Transferase</keyword>
<dbReference type="InterPro" id="IPR002562">
    <property type="entry name" value="3'-5'_exonuclease_dom"/>
</dbReference>
<dbReference type="FunFam" id="3.40.50.1010:FF:000001">
    <property type="entry name" value="DNA polymerase I"/>
    <property type="match status" value="1"/>
</dbReference>
<evidence type="ECO:0000256" key="6">
    <source>
        <dbReference type="ARBA" id="ARBA00022705"/>
    </source>
</evidence>
<keyword evidence="8 16" id="KW-0227">DNA damage</keyword>
<evidence type="ECO:0000256" key="15">
    <source>
        <dbReference type="NCBIfam" id="TIGR00593"/>
    </source>
</evidence>
<dbReference type="Proteomes" id="UP000191055">
    <property type="component" value="Unassembled WGS sequence"/>
</dbReference>
<evidence type="ECO:0000256" key="4">
    <source>
        <dbReference type="ARBA" id="ARBA00022679"/>
    </source>
</evidence>
<dbReference type="SMART" id="SM00482">
    <property type="entry name" value="POLAc"/>
    <property type="match status" value="1"/>
</dbReference>
<dbReference type="Pfam" id="PF00476">
    <property type="entry name" value="DNA_pol_A"/>
    <property type="match status" value="1"/>
</dbReference>
<feature type="domain" description="5'-3' exonuclease" evidence="19">
    <location>
        <begin position="5"/>
        <end position="267"/>
    </location>
</feature>
<dbReference type="GO" id="GO:0006302">
    <property type="term" value="P:double-strand break repair"/>
    <property type="evidence" value="ECO:0007669"/>
    <property type="project" value="TreeGrafter"/>
</dbReference>
<dbReference type="Pfam" id="PF01367">
    <property type="entry name" value="5_3_exonuc"/>
    <property type="match status" value="1"/>
</dbReference>
<dbReference type="FunFam" id="1.10.150.20:FF:000002">
    <property type="entry name" value="DNA polymerase I"/>
    <property type="match status" value="1"/>
</dbReference>
<dbReference type="GO" id="GO:0003677">
    <property type="term" value="F:DNA binding"/>
    <property type="evidence" value="ECO:0007669"/>
    <property type="project" value="UniProtKB-UniRule"/>
</dbReference>
<dbReference type="Pfam" id="PF01612">
    <property type="entry name" value="DNA_pol_A_exo1"/>
    <property type="match status" value="1"/>
</dbReference>
<keyword evidence="7" id="KW-0540">Nuclease</keyword>
<dbReference type="Gene3D" id="3.40.50.1010">
    <property type="entry name" value="5'-nuclease"/>
    <property type="match status" value="1"/>
</dbReference>
<evidence type="ECO:0000256" key="5">
    <source>
        <dbReference type="ARBA" id="ARBA00022695"/>
    </source>
</evidence>
<comment type="catalytic activity">
    <reaction evidence="14 16">
        <text>DNA(n) + a 2'-deoxyribonucleoside 5'-triphosphate = DNA(n+1) + diphosphate</text>
        <dbReference type="Rhea" id="RHEA:22508"/>
        <dbReference type="Rhea" id="RHEA-COMP:17339"/>
        <dbReference type="Rhea" id="RHEA-COMP:17340"/>
        <dbReference type="ChEBI" id="CHEBI:33019"/>
        <dbReference type="ChEBI" id="CHEBI:61560"/>
        <dbReference type="ChEBI" id="CHEBI:173112"/>
        <dbReference type="EC" id="2.7.7.7"/>
    </reaction>
</comment>
<evidence type="ECO:0000259" key="18">
    <source>
        <dbReference type="SMART" id="SM00474"/>
    </source>
</evidence>
<evidence type="ECO:0000256" key="8">
    <source>
        <dbReference type="ARBA" id="ARBA00022763"/>
    </source>
</evidence>
<feature type="domain" description="3'-5' exonuclease" evidence="18">
    <location>
        <begin position="332"/>
        <end position="513"/>
    </location>
</feature>
<dbReference type="NCBIfam" id="TIGR00593">
    <property type="entry name" value="pola"/>
    <property type="match status" value="1"/>
</dbReference>
<dbReference type="GO" id="GO:0008409">
    <property type="term" value="F:5'-3' exonuclease activity"/>
    <property type="evidence" value="ECO:0007669"/>
    <property type="project" value="UniProtKB-UniRule"/>
</dbReference>
<dbReference type="InterPro" id="IPR019760">
    <property type="entry name" value="DNA-dir_DNA_pol_A_CS"/>
</dbReference>
<keyword evidence="13 16" id="KW-0234">DNA repair</keyword>
<dbReference type="InterPro" id="IPR020045">
    <property type="entry name" value="DNA_polI_H3TH"/>
</dbReference>
<feature type="domain" description="DNA-directed DNA polymerase family A palm" evidence="20">
    <location>
        <begin position="682"/>
        <end position="889"/>
    </location>
</feature>
<evidence type="ECO:0000256" key="11">
    <source>
        <dbReference type="ARBA" id="ARBA00022932"/>
    </source>
</evidence>
<dbReference type="PANTHER" id="PTHR10133">
    <property type="entry name" value="DNA POLYMERASE I"/>
    <property type="match status" value="1"/>
</dbReference>
<dbReference type="FunFam" id="1.10.150.20:FF:000003">
    <property type="entry name" value="DNA polymerase I"/>
    <property type="match status" value="1"/>
</dbReference>
<dbReference type="InterPro" id="IPR001098">
    <property type="entry name" value="DNA-dir_DNA_pol_A_palm_dom"/>
</dbReference>
<evidence type="ECO:0000256" key="1">
    <source>
        <dbReference type="ARBA" id="ARBA00007705"/>
    </source>
</evidence>
<evidence type="ECO:0000256" key="2">
    <source>
        <dbReference type="ARBA" id="ARBA00012417"/>
    </source>
</evidence>
<dbReference type="EC" id="2.7.7.7" evidence="2 15"/>
<evidence type="ECO:0000256" key="9">
    <source>
        <dbReference type="ARBA" id="ARBA00022801"/>
    </source>
</evidence>
<dbReference type="Gene3D" id="3.30.420.10">
    <property type="entry name" value="Ribonuclease H-like superfamily/Ribonuclease H"/>
    <property type="match status" value="1"/>
</dbReference>
<evidence type="ECO:0000313" key="21">
    <source>
        <dbReference type="EMBL" id="SKB80313.1"/>
    </source>
</evidence>
<evidence type="ECO:0000256" key="12">
    <source>
        <dbReference type="ARBA" id="ARBA00023125"/>
    </source>
</evidence>
<evidence type="ECO:0000259" key="19">
    <source>
        <dbReference type="SMART" id="SM00475"/>
    </source>
</evidence>
<reference evidence="21 22" key="1">
    <citation type="submission" date="2017-02" db="EMBL/GenBank/DDBJ databases">
        <authorList>
            <person name="Peterson S.W."/>
        </authorList>
    </citation>
    <scope>NUCLEOTIDE SEQUENCE [LARGE SCALE GENOMIC DNA]</scope>
    <source>
        <strain evidence="21 22">DSM 24412</strain>
    </source>
</reference>
<dbReference type="InterPro" id="IPR018320">
    <property type="entry name" value="DNA_polymerase_1"/>
</dbReference>
<dbReference type="FunFam" id="1.20.1060.10:FF:000001">
    <property type="entry name" value="DNA polymerase I"/>
    <property type="match status" value="1"/>
</dbReference>
<dbReference type="EMBL" id="FUYV01000005">
    <property type="protein sequence ID" value="SKB80313.1"/>
    <property type="molecule type" value="Genomic_DNA"/>
</dbReference>
<keyword evidence="9 16" id="KW-0378">Hydrolase</keyword>
<dbReference type="PANTHER" id="PTHR10133:SF27">
    <property type="entry name" value="DNA POLYMERASE NU"/>
    <property type="match status" value="1"/>
</dbReference>
<dbReference type="InterPro" id="IPR029060">
    <property type="entry name" value="PIN-like_dom_sf"/>
</dbReference>
<dbReference type="PRINTS" id="PR00868">
    <property type="entry name" value="DNAPOLI"/>
</dbReference>
<dbReference type="InterPro" id="IPR012337">
    <property type="entry name" value="RNaseH-like_sf"/>
</dbReference>
<dbReference type="PROSITE" id="PS00447">
    <property type="entry name" value="DNA_POLYMERASE_A"/>
    <property type="match status" value="1"/>
</dbReference>
<dbReference type="OrthoDB" id="9806424at2"/>
<dbReference type="CDD" id="cd08637">
    <property type="entry name" value="DNA_pol_A_pol_I_C"/>
    <property type="match status" value="1"/>
</dbReference>
<dbReference type="RefSeq" id="WP_079557015.1">
    <property type="nucleotide sequence ID" value="NZ_CP021904.1"/>
</dbReference>
<dbReference type="InterPro" id="IPR002421">
    <property type="entry name" value="5-3_exonuclease"/>
</dbReference>
<accession>A0A1T5E909</accession>
<evidence type="ECO:0000259" key="20">
    <source>
        <dbReference type="SMART" id="SM00482"/>
    </source>
</evidence>
<dbReference type="InterPro" id="IPR036279">
    <property type="entry name" value="5-3_exonuclease_C_sf"/>
</dbReference>
<evidence type="ECO:0000256" key="13">
    <source>
        <dbReference type="ARBA" id="ARBA00023204"/>
    </source>
</evidence>
<sequence length="925" mass="104664">MSDTKKTLFLLDAYALIFRAYYAFIRAPRINSKGLNTSAAFGFTNTLLDILKNQNPTHLAVVIDYPGPTFRNEMYSEYKANREATPEDIKSAVPYIKRILEALNIPLLEIQGFEADDVIGTLAKKATGNGFDTYMVTPDKDFAQLVNEDIKMYKPKSRGNEVELWGPDEVREKFGVPEPINVIDVLALWGDAADNIPGCPGIGEKRSKDIIGKYHTIDNVYQNLDDFSGKQKENLANNREQVEMARKLVTINTEVHVDVEIESLKRSEPDLEKLRTILDELEFRTLWERLSGETKAKPTQPAQGSLFGDDEIPVKVSTAESLKTIDDVTHQYFLADNEMAIQSLAMELSMQQEFCFDTETSALNVWESNLVGIAFSWKAGEAYYVPLPVETEKAEKLLEPLKPVFSDSNILKIGQNLKFDALMLRRYGIHVSAPFFDTMVAHHLIQPGLRHNMDYLAEIYLKYKPVSIEELIGEKGKKQGSMRDVPPEKVKEYAGEDADITFQLKQKLEKELKDEKLTSFFTDVEMPLLNVLVQMEYNGVRIDVDELGKSGKELEKRLETLESEIMQIAGKSFNVNSPRQVGEVLFDTLKIDAKAGRTKSGQYTTNEEVLQKLKDKHPIIPKILEQRGLKKLLSTYVDALPKLVVKETGRLHTSYNQALVVTGRLSSSNPNLQNIPIRDDEGREIRKAFTVVDEYHVFLSADYSQVELRLMAHLSKDEHMLEAFNRGDDIHAATAARIFNVPQEEVNSDMRRKAKTANFGIIYGISAFGLSERLNIPRGEAKSIIDGYFENFDGVKAYMEESIRLARDKGYVETIFGRKRYLPDINSRNAVVRGMAERNAINAPIQGTAADIIKMAMVKIQNELNKGGYKTKMILQVHDELNFEVPKEELEEVRQLVRSSMESACKLSVPLVVDMGEGKNWLEAH</sequence>